<dbReference type="Proteomes" id="UP000606274">
    <property type="component" value="Unassembled WGS sequence"/>
</dbReference>
<dbReference type="GO" id="GO:0019901">
    <property type="term" value="F:protein kinase binding"/>
    <property type="evidence" value="ECO:0007669"/>
    <property type="project" value="TreeGrafter"/>
</dbReference>
<keyword evidence="2" id="KW-1133">Transmembrane helix</keyword>
<dbReference type="PANTHER" id="PTHR46636">
    <property type="entry name" value="CDK2-ASSOCIATED AND CULLIN DOMAIN-CONTAINING PROTEIN 1"/>
    <property type="match status" value="1"/>
</dbReference>
<protein>
    <recommendedName>
        <fullName evidence="3">Cullin N-terminal domain-containing protein</fullName>
    </recommendedName>
</protein>
<dbReference type="GO" id="GO:0006511">
    <property type="term" value="P:ubiquitin-dependent protein catabolic process"/>
    <property type="evidence" value="ECO:0007669"/>
    <property type="project" value="InterPro"/>
</dbReference>
<reference evidence="4" key="1">
    <citation type="submission" date="2020-08" db="EMBL/GenBank/DDBJ databases">
        <title>Chromosome-level assembly of Southern catfish (Silurus meridionalis) provides insights into visual adaptation to the nocturnal and benthic lifestyles.</title>
        <authorList>
            <person name="Zhang Y."/>
            <person name="Wang D."/>
            <person name="Peng Z."/>
        </authorList>
    </citation>
    <scope>NUCLEOTIDE SEQUENCE</scope>
    <source>
        <strain evidence="4">SWU-2019-XX</strain>
        <tissue evidence="4">Muscle</tissue>
    </source>
</reference>
<comment type="caution">
    <text evidence="4">The sequence shown here is derived from an EMBL/GenBank/DDBJ whole genome shotgun (WGS) entry which is preliminary data.</text>
</comment>
<name>A0A8T0BV11_SILME</name>
<dbReference type="AlphaFoldDB" id="A0A8T0BV11"/>
<dbReference type="InterPro" id="IPR042652">
    <property type="entry name" value="CACUL1"/>
</dbReference>
<dbReference type="Pfam" id="PF00888">
    <property type="entry name" value="Cullin"/>
    <property type="match status" value="1"/>
</dbReference>
<keyword evidence="2" id="KW-0812">Transmembrane</keyword>
<evidence type="ECO:0000256" key="2">
    <source>
        <dbReference type="SAM" id="Phobius"/>
    </source>
</evidence>
<proteinExistence type="inferred from homology"/>
<dbReference type="Gene3D" id="1.20.1310.10">
    <property type="entry name" value="Cullin Repeats"/>
    <property type="match status" value="1"/>
</dbReference>
<feature type="domain" description="Cullin N-terminal" evidence="3">
    <location>
        <begin position="14"/>
        <end position="203"/>
    </location>
</feature>
<evidence type="ECO:0000259" key="3">
    <source>
        <dbReference type="Pfam" id="PF00888"/>
    </source>
</evidence>
<evidence type="ECO:0000313" key="4">
    <source>
        <dbReference type="EMBL" id="KAF7710725.1"/>
    </source>
</evidence>
<dbReference type="EMBL" id="JABFDY010000002">
    <property type="protein sequence ID" value="KAF7710725.1"/>
    <property type="molecule type" value="Genomic_DNA"/>
</dbReference>
<accession>A0A8T0BV11</accession>
<dbReference type="InterPro" id="IPR001373">
    <property type="entry name" value="Cullin_N"/>
</dbReference>
<keyword evidence="2" id="KW-0472">Membrane</keyword>
<evidence type="ECO:0000313" key="5">
    <source>
        <dbReference type="Proteomes" id="UP000606274"/>
    </source>
</evidence>
<dbReference type="GO" id="GO:0000082">
    <property type="term" value="P:G1/S transition of mitotic cell cycle"/>
    <property type="evidence" value="ECO:0007669"/>
    <property type="project" value="TreeGrafter"/>
</dbReference>
<sequence length="231" mass="26761">MNAMTADVYKKTYWPRLEKAVEQLLTQSPMEYTSISYEQIYSLVYKCVCQQYSEHLYSDLILKITSYLQQVCLKLQDSRPESFVENFNLAFTQYMAAIQCIIPVFIYMNKFYVETKLNRKLKDDLMDLFSAHVAEKHISILISHLKKADAMPFQVNPSTMASVVKGLYALQPDWAKLAPELFSRFIPQIHPPVLESDLLCYAAQDQKLQMELSLNGFPRSGQSRKRANEES</sequence>
<dbReference type="InterPro" id="IPR016159">
    <property type="entry name" value="Cullin_repeat-like_dom_sf"/>
</dbReference>
<gene>
    <name evidence="4" type="ORF">HF521_009597</name>
</gene>
<keyword evidence="5" id="KW-1185">Reference proteome</keyword>
<evidence type="ECO:0000256" key="1">
    <source>
        <dbReference type="ARBA" id="ARBA00006019"/>
    </source>
</evidence>
<feature type="transmembrane region" description="Helical" evidence="2">
    <location>
        <begin position="91"/>
        <end position="112"/>
    </location>
</feature>
<organism evidence="4 5">
    <name type="scientific">Silurus meridionalis</name>
    <name type="common">Southern catfish</name>
    <name type="synonym">Silurus soldatovi meridionalis</name>
    <dbReference type="NCBI Taxonomy" id="175797"/>
    <lineage>
        <taxon>Eukaryota</taxon>
        <taxon>Metazoa</taxon>
        <taxon>Chordata</taxon>
        <taxon>Craniata</taxon>
        <taxon>Vertebrata</taxon>
        <taxon>Euteleostomi</taxon>
        <taxon>Actinopterygii</taxon>
        <taxon>Neopterygii</taxon>
        <taxon>Teleostei</taxon>
        <taxon>Ostariophysi</taxon>
        <taxon>Siluriformes</taxon>
        <taxon>Siluridae</taxon>
        <taxon>Silurus</taxon>
    </lineage>
</organism>
<dbReference type="GO" id="GO:0031625">
    <property type="term" value="F:ubiquitin protein ligase binding"/>
    <property type="evidence" value="ECO:0007669"/>
    <property type="project" value="InterPro"/>
</dbReference>
<dbReference type="PANTHER" id="PTHR46636:SF1">
    <property type="entry name" value="CDK2-ASSOCIATED AND CULLIN DOMAIN-CONTAINING PROTEIN 1"/>
    <property type="match status" value="1"/>
</dbReference>
<dbReference type="SUPFAM" id="SSF74788">
    <property type="entry name" value="Cullin repeat-like"/>
    <property type="match status" value="1"/>
</dbReference>
<comment type="similarity">
    <text evidence="1">Belongs to the cullin family.</text>
</comment>